<accession>J3P6U0</accession>
<name>J3P6U0_GAET3</name>
<dbReference type="EnsemblFungi" id="EJT72366">
    <property type="protein sequence ID" value="EJT72366"/>
    <property type="gene ID" value="GGTG_09232"/>
</dbReference>
<reference evidence="3" key="4">
    <citation type="journal article" date="2015" name="G3 (Bethesda)">
        <title>Genome sequences of three phytopathogenic species of the Magnaporthaceae family of fungi.</title>
        <authorList>
            <person name="Okagaki L.H."/>
            <person name="Nunes C.C."/>
            <person name="Sailsbery J."/>
            <person name="Clay B."/>
            <person name="Brown D."/>
            <person name="John T."/>
            <person name="Oh Y."/>
            <person name="Young N."/>
            <person name="Fitzgerald M."/>
            <person name="Haas B.J."/>
            <person name="Zeng Q."/>
            <person name="Young S."/>
            <person name="Adiconis X."/>
            <person name="Fan L."/>
            <person name="Levin J.Z."/>
            <person name="Mitchell T.K."/>
            <person name="Okubara P.A."/>
            <person name="Farman M.L."/>
            <person name="Kohn L.M."/>
            <person name="Birren B."/>
            <person name="Ma L.-J."/>
            <person name="Dean R.A."/>
        </authorList>
    </citation>
    <scope>NUCLEOTIDE SEQUENCE</scope>
    <source>
        <strain evidence="3">R3-111a-1</strain>
    </source>
</reference>
<keyword evidence="4" id="KW-1185">Reference proteome</keyword>
<dbReference type="Proteomes" id="UP000006039">
    <property type="component" value="Unassembled WGS sequence"/>
</dbReference>
<organism evidence="2">
    <name type="scientific">Gaeumannomyces tritici (strain R3-111a-1)</name>
    <name type="common">Wheat and barley take-all root rot fungus</name>
    <name type="synonym">Gaeumannomyces graminis var. tritici</name>
    <dbReference type="NCBI Taxonomy" id="644352"/>
    <lineage>
        <taxon>Eukaryota</taxon>
        <taxon>Fungi</taxon>
        <taxon>Dikarya</taxon>
        <taxon>Ascomycota</taxon>
        <taxon>Pezizomycotina</taxon>
        <taxon>Sordariomycetes</taxon>
        <taxon>Sordariomycetidae</taxon>
        <taxon>Magnaporthales</taxon>
        <taxon>Magnaporthaceae</taxon>
        <taxon>Gaeumannomyces</taxon>
    </lineage>
</organism>
<evidence type="ECO:0000313" key="3">
    <source>
        <dbReference type="EnsemblFungi" id="EJT72366"/>
    </source>
</evidence>
<reference evidence="3" key="5">
    <citation type="submission" date="2018-04" db="UniProtKB">
        <authorList>
            <consortium name="EnsemblFungi"/>
        </authorList>
    </citation>
    <scope>IDENTIFICATION</scope>
    <source>
        <strain evidence="3">R3-111a-1</strain>
    </source>
</reference>
<protein>
    <submittedName>
        <fullName evidence="2 3">Uncharacterized protein</fullName>
    </submittedName>
</protein>
<evidence type="ECO:0000313" key="2">
    <source>
        <dbReference type="EMBL" id="EJT72366.1"/>
    </source>
</evidence>
<evidence type="ECO:0000313" key="4">
    <source>
        <dbReference type="Proteomes" id="UP000006039"/>
    </source>
</evidence>
<dbReference type="HOGENOM" id="CLU_1156446_0_0_1"/>
<gene>
    <name evidence="3" type="primary">20349690</name>
    <name evidence="2" type="ORF">GGTG_09232</name>
</gene>
<dbReference type="EMBL" id="GL385399">
    <property type="protein sequence ID" value="EJT72366.1"/>
    <property type="molecule type" value="Genomic_DNA"/>
</dbReference>
<reference evidence="2" key="2">
    <citation type="submission" date="2010-07" db="EMBL/GenBank/DDBJ databases">
        <authorList>
            <consortium name="The Broad Institute Genome Sequencing Platform"/>
            <consortium name="Broad Institute Genome Sequencing Center for Infectious Disease"/>
            <person name="Ma L.-J."/>
            <person name="Dead R."/>
            <person name="Young S."/>
            <person name="Zeng Q."/>
            <person name="Koehrsen M."/>
            <person name="Alvarado L."/>
            <person name="Berlin A."/>
            <person name="Chapman S.B."/>
            <person name="Chen Z."/>
            <person name="Freedman E."/>
            <person name="Gellesch M."/>
            <person name="Goldberg J."/>
            <person name="Griggs A."/>
            <person name="Gujja S."/>
            <person name="Heilman E.R."/>
            <person name="Heiman D."/>
            <person name="Hepburn T."/>
            <person name="Howarth C."/>
            <person name="Jen D."/>
            <person name="Larson L."/>
            <person name="Mehta T."/>
            <person name="Neiman D."/>
            <person name="Pearson M."/>
            <person name="Roberts A."/>
            <person name="Saif S."/>
            <person name="Shea T."/>
            <person name="Shenoy N."/>
            <person name="Sisk P."/>
            <person name="Stolte C."/>
            <person name="Sykes S."/>
            <person name="Walk T."/>
            <person name="White J."/>
            <person name="Yandava C."/>
            <person name="Haas B."/>
            <person name="Nusbaum C."/>
            <person name="Birren B."/>
        </authorList>
    </citation>
    <scope>NUCLEOTIDE SEQUENCE</scope>
    <source>
        <strain evidence="2">R3-111a-1</strain>
    </source>
</reference>
<feature type="region of interest" description="Disordered" evidence="1">
    <location>
        <begin position="33"/>
        <end position="55"/>
    </location>
</feature>
<dbReference type="GeneID" id="20349690"/>
<reference evidence="2" key="3">
    <citation type="submission" date="2010-09" db="EMBL/GenBank/DDBJ databases">
        <title>Annotation of Gaeumannomyces graminis var. tritici R3-111a-1.</title>
        <authorList>
            <consortium name="The Broad Institute Genome Sequencing Platform"/>
            <person name="Ma L.-J."/>
            <person name="Dead R."/>
            <person name="Young S.K."/>
            <person name="Zeng Q."/>
            <person name="Gargeya S."/>
            <person name="Fitzgerald M."/>
            <person name="Haas B."/>
            <person name="Abouelleil A."/>
            <person name="Alvarado L."/>
            <person name="Arachchi H.M."/>
            <person name="Berlin A."/>
            <person name="Brown A."/>
            <person name="Chapman S.B."/>
            <person name="Chen Z."/>
            <person name="Dunbar C."/>
            <person name="Freedman E."/>
            <person name="Gearin G."/>
            <person name="Gellesch M."/>
            <person name="Goldberg J."/>
            <person name="Griggs A."/>
            <person name="Gujja S."/>
            <person name="Heiman D."/>
            <person name="Howarth C."/>
            <person name="Larson L."/>
            <person name="Lui A."/>
            <person name="MacDonald P.J.P."/>
            <person name="Mehta T."/>
            <person name="Montmayeur A."/>
            <person name="Murphy C."/>
            <person name="Neiman D."/>
            <person name="Pearson M."/>
            <person name="Priest M."/>
            <person name="Roberts A."/>
            <person name="Saif S."/>
            <person name="Shea T."/>
            <person name="Shenoy N."/>
            <person name="Sisk P."/>
            <person name="Stolte C."/>
            <person name="Sykes S."/>
            <person name="Yandava C."/>
            <person name="Wortman J."/>
            <person name="Nusbaum C."/>
            <person name="Birren B."/>
        </authorList>
    </citation>
    <scope>NUCLEOTIDE SEQUENCE</scope>
    <source>
        <strain evidence="2">R3-111a-1</strain>
    </source>
</reference>
<dbReference type="RefSeq" id="XP_009225340.1">
    <property type="nucleotide sequence ID" value="XM_009227076.1"/>
</dbReference>
<evidence type="ECO:0000256" key="1">
    <source>
        <dbReference type="SAM" id="MobiDB-lite"/>
    </source>
</evidence>
<reference evidence="4" key="1">
    <citation type="submission" date="2010-07" db="EMBL/GenBank/DDBJ databases">
        <title>The genome sequence of Gaeumannomyces graminis var. tritici strain R3-111a-1.</title>
        <authorList>
            <consortium name="The Broad Institute Genome Sequencing Platform"/>
            <person name="Ma L.-J."/>
            <person name="Dead R."/>
            <person name="Young S."/>
            <person name="Zeng Q."/>
            <person name="Koehrsen M."/>
            <person name="Alvarado L."/>
            <person name="Berlin A."/>
            <person name="Chapman S.B."/>
            <person name="Chen Z."/>
            <person name="Freedman E."/>
            <person name="Gellesch M."/>
            <person name="Goldberg J."/>
            <person name="Griggs A."/>
            <person name="Gujja S."/>
            <person name="Heilman E.R."/>
            <person name="Heiman D."/>
            <person name="Hepburn T."/>
            <person name="Howarth C."/>
            <person name="Jen D."/>
            <person name="Larson L."/>
            <person name="Mehta T."/>
            <person name="Neiman D."/>
            <person name="Pearson M."/>
            <person name="Roberts A."/>
            <person name="Saif S."/>
            <person name="Shea T."/>
            <person name="Shenoy N."/>
            <person name="Sisk P."/>
            <person name="Stolte C."/>
            <person name="Sykes S."/>
            <person name="Walk T."/>
            <person name="White J."/>
            <person name="Yandava C."/>
            <person name="Haas B."/>
            <person name="Nusbaum C."/>
            <person name="Birren B."/>
        </authorList>
    </citation>
    <scope>NUCLEOTIDE SEQUENCE [LARGE SCALE GENOMIC DNA]</scope>
    <source>
        <strain evidence="4">R3-111a-1</strain>
    </source>
</reference>
<dbReference type="VEuPathDB" id="FungiDB:GGTG_09232"/>
<proteinExistence type="predicted"/>
<sequence>MVIWVSEASGNWPGYSGHGCMESKSGDQRFPNIGAKSGLEKTGDKSTRLGSERRHGNRQVIATEPRRFRHHFQHLAQTVIRLQATRHDDQYVKARDRLPSIPQRAIVRCRSSGRVWLETREAGVDQNTSWRSRSGKGRRYRVHSILKPSELLRIPPGIAPPSKSNATARGPAAQHMCSMPGASLPPRQHGTWKEQTKVHQRRGSDRPGDFPHCIPYLFPIDIAFVCHCVTRSTSSCWVAT</sequence>
<feature type="compositionally biased region" description="Basic and acidic residues" evidence="1">
    <location>
        <begin position="38"/>
        <end position="54"/>
    </location>
</feature>
<dbReference type="AlphaFoldDB" id="J3P6U0"/>